<proteinExistence type="predicted"/>
<keyword evidence="1" id="KW-0732">Signal</keyword>
<accession>A0A5S6Q2Q6</accession>
<protein>
    <submittedName>
        <fullName evidence="3">Peptidase A1 domain-containing protein</fullName>
    </submittedName>
</protein>
<dbReference type="WBParaSite" id="TMUE_0000001516.1">
    <property type="protein sequence ID" value="TMUE_0000001516.1"/>
    <property type="gene ID" value="WBGene00297406"/>
</dbReference>
<evidence type="ECO:0000256" key="1">
    <source>
        <dbReference type="SAM" id="SignalP"/>
    </source>
</evidence>
<keyword evidence="2" id="KW-1185">Reference proteome</keyword>
<evidence type="ECO:0000313" key="3">
    <source>
        <dbReference type="WBParaSite" id="TMUE_0000001516.1"/>
    </source>
</evidence>
<name>A0A5S6Q2Q6_TRIMR</name>
<evidence type="ECO:0000313" key="2">
    <source>
        <dbReference type="Proteomes" id="UP000046395"/>
    </source>
</evidence>
<reference evidence="3" key="1">
    <citation type="submission" date="2019-12" db="UniProtKB">
        <authorList>
            <consortium name="WormBaseParasite"/>
        </authorList>
    </citation>
    <scope>IDENTIFICATION</scope>
</reference>
<feature type="signal peptide" evidence="1">
    <location>
        <begin position="1"/>
        <end position="19"/>
    </location>
</feature>
<sequence>MYALLTILVALAVAVTGKGKPSNTTTKPSQSGKTPAVLVSLQRLYHLPLTKNILETSQARIKQEIAAGATAVGPIGKVPIAPDSNCQFLKPIVTFTKADGPNTNLYAIDENSKQWALANGYTQGNTIGYAVPKWEFVERPFPCITSTM</sequence>
<organism evidence="2 3">
    <name type="scientific">Trichuris muris</name>
    <name type="common">Mouse whipworm</name>
    <dbReference type="NCBI Taxonomy" id="70415"/>
    <lineage>
        <taxon>Eukaryota</taxon>
        <taxon>Metazoa</taxon>
        <taxon>Ecdysozoa</taxon>
        <taxon>Nematoda</taxon>
        <taxon>Enoplea</taxon>
        <taxon>Dorylaimia</taxon>
        <taxon>Trichinellida</taxon>
        <taxon>Trichuridae</taxon>
        <taxon>Trichuris</taxon>
    </lineage>
</organism>
<dbReference type="AlphaFoldDB" id="A0A5S6Q2Q6"/>
<dbReference type="Proteomes" id="UP000046395">
    <property type="component" value="Unassembled WGS sequence"/>
</dbReference>
<feature type="chain" id="PRO_5024463750" evidence="1">
    <location>
        <begin position="20"/>
        <end position="148"/>
    </location>
</feature>